<dbReference type="AlphaFoldDB" id="A0AAE0M8U8"/>
<name>A0AAE0M8U8_9PEZI</name>
<comment type="caution">
    <text evidence="1">The sequence shown here is derived from an EMBL/GenBank/DDBJ whole genome shotgun (WGS) entry which is preliminary data.</text>
</comment>
<accession>A0AAE0M8U8</accession>
<reference evidence="1" key="1">
    <citation type="journal article" date="2023" name="Mol. Phylogenet. Evol.">
        <title>Genome-scale phylogeny and comparative genomics of the fungal order Sordariales.</title>
        <authorList>
            <person name="Hensen N."/>
            <person name="Bonometti L."/>
            <person name="Westerberg I."/>
            <person name="Brannstrom I.O."/>
            <person name="Guillou S."/>
            <person name="Cros-Aarteil S."/>
            <person name="Calhoun S."/>
            <person name="Haridas S."/>
            <person name="Kuo A."/>
            <person name="Mondo S."/>
            <person name="Pangilinan J."/>
            <person name="Riley R."/>
            <person name="LaButti K."/>
            <person name="Andreopoulos B."/>
            <person name="Lipzen A."/>
            <person name="Chen C."/>
            <person name="Yan M."/>
            <person name="Daum C."/>
            <person name="Ng V."/>
            <person name="Clum A."/>
            <person name="Steindorff A."/>
            <person name="Ohm R.A."/>
            <person name="Martin F."/>
            <person name="Silar P."/>
            <person name="Natvig D.O."/>
            <person name="Lalanne C."/>
            <person name="Gautier V."/>
            <person name="Ament-Velasquez S.L."/>
            <person name="Kruys A."/>
            <person name="Hutchinson M.I."/>
            <person name="Powell A.J."/>
            <person name="Barry K."/>
            <person name="Miller A.N."/>
            <person name="Grigoriev I.V."/>
            <person name="Debuchy R."/>
            <person name="Gladieux P."/>
            <person name="Hiltunen Thoren M."/>
            <person name="Johannesson H."/>
        </authorList>
    </citation>
    <scope>NUCLEOTIDE SEQUENCE</scope>
    <source>
        <strain evidence="1">SMH4131-1</strain>
    </source>
</reference>
<evidence type="ECO:0000313" key="2">
    <source>
        <dbReference type="Proteomes" id="UP001286456"/>
    </source>
</evidence>
<reference evidence="1" key="2">
    <citation type="submission" date="2023-06" db="EMBL/GenBank/DDBJ databases">
        <authorList>
            <consortium name="Lawrence Berkeley National Laboratory"/>
            <person name="Haridas S."/>
            <person name="Hensen N."/>
            <person name="Bonometti L."/>
            <person name="Westerberg I."/>
            <person name="Brannstrom I.O."/>
            <person name="Guillou S."/>
            <person name="Cros-Aarteil S."/>
            <person name="Calhoun S."/>
            <person name="Kuo A."/>
            <person name="Mondo S."/>
            <person name="Pangilinan J."/>
            <person name="Riley R."/>
            <person name="Labutti K."/>
            <person name="Andreopoulos B."/>
            <person name="Lipzen A."/>
            <person name="Chen C."/>
            <person name="Yanf M."/>
            <person name="Daum C."/>
            <person name="Ng V."/>
            <person name="Clum A."/>
            <person name="Steindorff A."/>
            <person name="Ohm R."/>
            <person name="Martin F."/>
            <person name="Silar P."/>
            <person name="Natvig D."/>
            <person name="Lalanne C."/>
            <person name="Gautier V."/>
            <person name="Ament-Velasquez S.L."/>
            <person name="Kruys A."/>
            <person name="Hutchinson M.I."/>
            <person name="Powell A.J."/>
            <person name="Barry K."/>
            <person name="Miller A.N."/>
            <person name="Grigoriev I.V."/>
            <person name="Debuchy R."/>
            <person name="Gladieux P."/>
            <person name="Thoren M.H."/>
            <person name="Johannesson H."/>
        </authorList>
    </citation>
    <scope>NUCLEOTIDE SEQUENCE</scope>
    <source>
        <strain evidence="1">SMH4131-1</strain>
    </source>
</reference>
<keyword evidence="2" id="KW-1185">Reference proteome</keyword>
<dbReference type="Proteomes" id="UP001286456">
    <property type="component" value="Unassembled WGS sequence"/>
</dbReference>
<evidence type="ECO:0000313" key="1">
    <source>
        <dbReference type="EMBL" id="KAK3323597.1"/>
    </source>
</evidence>
<gene>
    <name evidence="1" type="ORF">B0T19DRAFT_209579</name>
</gene>
<organism evidence="1 2">
    <name type="scientific">Cercophora scortea</name>
    <dbReference type="NCBI Taxonomy" id="314031"/>
    <lineage>
        <taxon>Eukaryota</taxon>
        <taxon>Fungi</taxon>
        <taxon>Dikarya</taxon>
        <taxon>Ascomycota</taxon>
        <taxon>Pezizomycotina</taxon>
        <taxon>Sordariomycetes</taxon>
        <taxon>Sordariomycetidae</taxon>
        <taxon>Sordariales</taxon>
        <taxon>Lasiosphaeriaceae</taxon>
        <taxon>Cercophora</taxon>
    </lineage>
</organism>
<dbReference type="EMBL" id="JAUEPO010000004">
    <property type="protein sequence ID" value="KAK3323597.1"/>
    <property type="molecule type" value="Genomic_DNA"/>
</dbReference>
<proteinExistence type="predicted"/>
<protein>
    <submittedName>
        <fullName evidence="1">Uncharacterized protein</fullName>
    </submittedName>
</protein>
<sequence length="226" mass="24897">MHATLLAHISPAARRPRNSPASYHMPLAGAEHVKTHNLPKVGSQVWVMCSCTYNGFIRSGVILSFLPVHRFPPPAAGSASAARRCQPLSSCMRSHPSFSSFSLRFAAAAAPPRPLDLGFRNQVALPIIVITTRCTWCAGRFLVLLPGTPGAYPIHRPCQSEGREAFMSLETASLWRIHMLCQKPCRVGMRIVAQTGHLSSRRRWSMCQGMWAVLGGERHFCLSQIV</sequence>